<evidence type="ECO:0000259" key="1">
    <source>
        <dbReference type="PROSITE" id="PS50181"/>
    </source>
</evidence>
<gene>
    <name evidence="2" type="ORF">LCGC14_2551320</name>
</gene>
<feature type="domain" description="F-box" evidence="1">
    <location>
        <begin position="1"/>
        <end position="43"/>
    </location>
</feature>
<feature type="non-terminal residue" evidence="2">
    <location>
        <position position="1"/>
    </location>
</feature>
<protein>
    <recommendedName>
        <fullName evidence="1">F-box domain-containing protein</fullName>
    </recommendedName>
</protein>
<dbReference type="PROSITE" id="PS50181">
    <property type="entry name" value="FBOX"/>
    <property type="match status" value="1"/>
</dbReference>
<comment type="caution">
    <text evidence="2">The sequence shown here is derived from an EMBL/GenBank/DDBJ whole genome shotgun (WGS) entry which is preliminary data.</text>
</comment>
<dbReference type="EMBL" id="LAZR01041880">
    <property type="protein sequence ID" value="KKL10886.1"/>
    <property type="molecule type" value="Genomic_DNA"/>
</dbReference>
<reference evidence="2" key="1">
    <citation type="journal article" date="2015" name="Nature">
        <title>Complex archaea that bridge the gap between prokaryotes and eukaryotes.</title>
        <authorList>
            <person name="Spang A."/>
            <person name="Saw J.H."/>
            <person name="Jorgensen S.L."/>
            <person name="Zaremba-Niedzwiedzka K."/>
            <person name="Martijn J."/>
            <person name="Lind A.E."/>
            <person name="van Eijk R."/>
            <person name="Schleper C."/>
            <person name="Guy L."/>
            <person name="Ettema T.J."/>
        </authorList>
    </citation>
    <scope>NUCLEOTIDE SEQUENCE</scope>
</reference>
<dbReference type="InterPro" id="IPR001810">
    <property type="entry name" value="F-box_dom"/>
</dbReference>
<accession>A0A0F9CZ60</accession>
<dbReference type="Gene3D" id="1.20.1280.50">
    <property type="match status" value="1"/>
</dbReference>
<dbReference type="SMART" id="SM00256">
    <property type="entry name" value="FBOX"/>
    <property type="match status" value="1"/>
</dbReference>
<dbReference type="SUPFAM" id="SSF81383">
    <property type="entry name" value="F-box domain"/>
    <property type="match status" value="1"/>
</dbReference>
<organism evidence="2">
    <name type="scientific">marine sediment metagenome</name>
    <dbReference type="NCBI Taxonomy" id="412755"/>
    <lineage>
        <taxon>unclassified sequences</taxon>
        <taxon>metagenomes</taxon>
        <taxon>ecological metagenomes</taxon>
    </lineage>
</organism>
<dbReference type="InterPro" id="IPR036047">
    <property type="entry name" value="F-box-like_dom_sf"/>
</dbReference>
<dbReference type="Pfam" id="PF00646">
    <property type="entry name" value="F-box"/>
    <property type="match status" value="1"/>
</dbReference>
<proteinExistence type="predicted"/>
<sequence length="136" mass="16893">SIPREILIHIINDLCKKDKATSRIVCKTWNNIITNYDLFWKDMWVERIVVKKRKIWYHRRDLPKDFCKCDQNKIFDDGKGPHPVRRSHYYYEFSCTYDEFLLENVQRNYFRACLLHFTYKRDKKTKFRYNIPFLLN</sequence>
<evidence type="ECO:0000313" key="2">
    <source>
        <dbReference type="EMBL" id="KKL10886.1"/>
    </source>
</evidence>
<dbReference type="AlphaFoldDB" id="A0A0F9CZ60"/>
<name>A0A0F9CZ60_9ZZZZ</name>